<dbReference type="SUPFAM" id="SSF46894">
    <property type="entry name" value="C-terminal effector domain of the bipartite response regulators"/>
    <property type="match status" value="1"/>
</dbReference>
<evidence type="ECO:0000256" key="1">
    <source>
        <dbReference type="ARBA" id="ARBA00023015"/>
    </source>
</evidence>
<evidence type="ECO:0000259" key="4">
    <source>
        <dbReference type="PROSITE" id="PS50043"/>
    </source>
</evidence>
<dbReference type="EMBL" id="JAYGHX010000017">
    <property type="protein sequence ID" value="MEA5392789.1"/>
    <property type="molecule type" value="Genomic_DNA"/>
</dbReference>
<dbReference type="Proteomes" id="UP001304461">
    <property type="component" value="Unassembled WGS sequence"/>
</dbReference>
<dbReference type="PANTHER" id="PTHR44688">
    <property type="entry name" value="DNA-BINDING TRANSCRIPTIONAL ACTIVATOR DEVR_DOSR"/>
    <property type="match status" value="1"/>
</dbReference>
<dbReference type="Gene3D" id="1.10.10.10">
    <property type="entry name" value="Winged helix-like DNA-binding domain superfamily/Winged helix DNA-binding domain"/>
    <property type="match status" value="1"/>
</dbReference>
<dbReference type="Pfam" id="PF00196">
    <property type="entry name" value="GerE"/>
    <property type="match status" value="1"/>
</dbReference>
<keyword evidence="6" id="KW-1185">Reference proteome</keyword>
<dbReference type="InterPro" id="IPR016032">
    <property type="entry name" value="Sig_transdc_resp-reg_C-effctor"/>
</dbReference>
<dbReference type="PANTHER" id="PTHR44688:SF16">
    <property type="entry name" value="DNA-BINDING TRANSCRIPTIONAL ACTIVATOR DEVR_DOSR"/>
    <property type="match status" value="1"/>
</dbReference>
<dbReference type="PROSITE" id="PS00622">
    <property type="entry name" value="HTH_LUXR_1"/>
    <property type="match status" value="1"/>
</dbReference>
<sequence>MAEAFPVAITPAEQRVLDLLRRGDSNRHIAAQLVLSPRTVESHVSHLLAKTGCHSRTQLLLWALAQG</sequence>
<comment type="caution">
    <text evidence="5">The sequence shown here is derived from an EMBL/GenBank/DDBJ whole genome shotgun (WGS) entry which is preliminary data.</text>
</comment>
<evidence type="ECO:0000256" key="2">
    <source>
        <dbReference type="ARBA" id="ARBA00023125"/>
    </source>
</evidence>
<evidence type="ECO:0000313" key="5">
    <source>
        <dbReference type="EMBL" id="MEA5392789.1"/>
    </source>
</evidence>
<dbReference type="InterPro" id="IPR036388">
    <property type="entry name" value="WH-like_DNA-bd_sf"/>
</dbReference>
<proteinExistence type="predicted"/>
<evidence type="ECO:0000313" key="6">
    <source>
        <dbReference type="Proteomes" id="UP001304461"/>
    </source>
</evidence>
<keyword evidence="3" id="KW-0804">Transcription</keyword>
<reference evidence="5 6" key="1">
    <citation type="submission" date="2023-12" db="EMBL/GenBank/DDBJ databases">
        <title>Baltic Sea Cyanobacteria.</title>
        <authorList>
            <person name="Delbaje E."/>
            <person name="Fewer D.P."/>
            <person name="Shishido T.K."/>
        </authorList>
    </citation>
    <scope>NUCLEOTIDE SEQUENCE [LARGE SCALE GENOMIC DNA]</scope>
    <source>
        <strain evidence="5 6">UHCC 0139</strain>
    </source>
</reference>
<dbReference type="SMART" id="SM00421">
    <property type="entry name" value="HTH_LUXR"/>
    <property type="match status" value="1"/>
</dbReference>
<dbReference type="PRINTS" id="PR00038">
    <property type="entry name" value="HTHLUXR"/>
</dbReference>
<dbReference type="PROSITE" id="PS50043">
    <property type="entry name" value="HTH_LUXR_2"/>
    <property type="match status" value="1"/>
</dbReference>
<keyword evidence="1" id="KW-0805">Transcription regulation</keyword>
<keyword evidence="2" id="KW-0238">DNA-binding</keyword>
<dbReference type="RefSeq" id="WP_323306709.1">
    <property type="nucleotide sequence ID" value="NZ_JAYGHX010000017.1"/>
</dbReference>
<name>A0ABU5RYA5_9CYAN</name>
<gene>
    <name evidence="5" type="ORF">VB738_16115</name>
</gene>
<dbReference type="InterPro" id="IPR000792">
    <property type="entry name" value="Tscrpt_reg_LuxR_C"/>
</dbReference>
<protein>
    <submittedName>
        <fullName evidence="5">Helix-turn-helix transcriptional regulator</fullName>
    </submittedName>
</protein>
<organism evidence="5 6">
    <name type="scientific">Cyanobium gracile UHCC 0139</name>
    <dbReference type="NCBI Taxonomy" id="3110308"/>
    <lineage>
        <taxon>Bacteria</taxon>
        <taxon>Bacillati</taxon>
        <taxon>Cyanobacteriota</taxon>
        <taxon>Cyanophyceae</taxon>
        <taxon>Synechococcales</taxon>
        <taxon>Prochlorococcaceae</taxon>
        <taxon>Cyanobium</taxon>
    </lineage>
</organism>
<accession>A0ABU5RYA5</accession>
<evidence type="ECO:0000256" key="3">
    <source>
        <dbReference type="ARBA" id="ARBA00023163"/>
    </source>
</evidence>
<feature type="domain" description="HTH luxR-type" evidence="4">
    <location>
        <begin position="1"/>
        <end position="67"/>
    </location>
</feature>
<dbReference type="CDD" id="cd06170">
    <property type="entry name" value="LuxR_C_like"/>
    <property type="match status" value="1"/>
</dbReference>